<reference evidence="1" key="1">
    <citation type="submission" date="2014-09" db="EMBL/GenBank/DDBJ databases">
        <authorList>
            <person name="Magalhaes I.L.F."/>
            <person name="Oliveira U."/>
            <person name="Santos F.R."/>
            <person name="Vidigal T.H.D.A."/>
            <person name="Brescovit A.D."/>
            <person name="Santos A.J."/>
        </authorList>
    </citation>
    <scope>NUCLEOTIDE SEQUENCE</scope>
    <source>
        <tissue evidence="1">Shoot tissue taken approximately 20 cm above the soil surface</tissue>
    </source>
</reference>
<name>A0A0A9EAZ5_ARUDO</name>
<proteinExistence type="predicted"/>
<reference evidence="1" key="2">
    <citation type="journal article" date="2015" name="Data Brief">
        <title>Shoot transcriptome of the giant reed, Arundo donax.</title>
        <authorList>
            <person name="Barrero R.A."/>
            <person name="Guerrero F.D."/>
            <person name="Moolhuijzen P."/>
            <person name="Goolsby J.A."/>
            <person name="Tidwell J."/>
            <person name="Bellgard S.E."/>
            <person name="Bellgard M.I."/>
        </authorList>
    </citation>
    <scope>NUCLEOTIDE SEQUENCE</scope>
    <source>
        <tissue evidence="1">Shoot tissue taken approximately 20 cm above the soil surface</tissue>
    </source>
</reference>
<sequence length="38" mass="4366">MINYFSLYPILLLSLLLFYMVVHTLSSCVAHLFSPCES</sequence>
<dbReference type="AlphaFoldDB" id="A0A0A9EAZ5"/>
<evidence type="ECO:0000313" key="1">
    <source>
        <dbReference type="EMBL" id="JAD96198.1"/>
    </source>
</evidence>
<organism evidence="1">
    <name type="scientific">Arundo donax</name>
    <name type="common">Giant reed</name>
    <name type="synonym">Donax arundinaceus</name>
    <dbReference type="NCBI Taxonomy" id="35708"/>
    <lineage>
        <taxon>Eukaryota</taxon>
        <taxon>Viridiplantae</taxon>
        <taxon>Streptophyta</taxon>
        <taxon>Embryophyta</taxon>
        <taxon>Tracheophyta</taxon>
        <taxon>Spermatophyta</taxon>
        <taxon>Magnoliopsida</taxon>
        <taxon>Liliopsida</taxon>
        <taxon>Poales</taxon>
        <taxon>Poaceae</taxon>
        <taxon>PACMAD clade</taxon>
        <taxon>Arundinoideae</taxon>
        <taxon>Arundineae</taxon>
        <taxon>Arundo</taxon>
    </lineage>
</organism>
<protein>
    <submittedName>
        <fullName evidence="1">Uncharacterized protein</fullName>
    </submittedName>
</protein>
<accession>A0A0A9EAZ5</accession>
<dbReference type="EMBL" id="GBRH01201697">
    <property type="protein sequence ID" value="JAD96198.1"/>
    <property type="molecule type" value="Transcribed_RNA"/>
</dbReference>